<evidence type="ECO:0000256" key="2">
    <source>
        <dbReference type="ARBA" id="ARBA00012150"/>
    </source>
</evidence>
<evidence type="ECO:0000256" key="3">
    <source>
        <dbReference type="ARBA" id="ARBA00015991"/>
    </source>
</evidence>
<keyword evidence="5" id="KW-0378">Hydrolase</keyword>
<dbReference type="InterPro" id="IPR017968">
    <property type="entry name" value="Acylphosphatase_CS"/>
</dbReference>
<evidence type="ECO:0000256" key="5">
    <source>
        <dbReference type="PROSITE-ProRule" id="PRU00520"/>
    </source>
</evidence>
<name>A0A941IBM4_9BACI</name>
<comment type="similarity">
    <text evidence="1 6">Belongs to the acylphosphatase family.</text>
</comment>
<dbReference type="PROSITE" id="PS51160">
    <property type="entry name" value="ACYLPHOSPHATASE_3"/>
    <property type="match status" value="1"/>
</dbReference>
<accession>A0A941IBM4</accession>
<proteinExistence type="inferred from homology"/>
<dbReference type="InterPro" id="IPR036046">
    <property type="entry name" value="Acylphosphatase-like_dom_sf"/>
</dbReference>
<evidence type="ECO:0000256" key="6">
    <source>
        <dbReference type="RuleBase" id="RU004168"/>
    </source>
</evidence>
<feature type="domain" description="Acylphosphatase-like" evidence="7">
    <location>
        <begin position="4"/>
        <end position="92"/>
    </location>
</feature>
<gene>
    <name evidence="8" type="ORF">KCX74_10905</name>
</gene>
<evidence type="ECO:0000259" key="7">
    <source>
        <dbReference type="PROSITE" id="PS51160"/>
    </source>
</evidence>
<comment type="caution">
    <text evidence="8">The sequence shown here is derived from an EMBL/GenBank/DDBJ whole genome shotgun (WGS) entry which is preliminary data.</text>
</comment>
<dbReference type="Gene3D" id="3.30.70.100">
    <property type="match status" value="1"/>
</dbReference>
<dbReference type="GO" id="GO:0003998">
    <property type="term" value="F:acylphosphatase activity"/>
    <property type="evidence" value="ECO:0007669"/>
    <property type="project" value="UniProtKB-EC"/>
</dbReference>
<dbReference type="PROSITE" id="PS00150">
    <property type="entry name" value="ACYLPHOSPHATASE_1"/>
    <property type="match status" value="1"/>
</dbReference>
<feature type="active site" evidence="5">
    <location>
        <position position="19"/>
    </location>
</feature>
<dbReference type="PRINTS" id="PR00112">
    <property type="entry name" value="ACYLPHPHTASE"/>
</dbReference>
<evidence type="ECO:0000313" key="8">
    <source>
        <dbReference type="EMBL" id="MBR7796547.1"/>
    </source>
</evidence>
<evidence type="ECO:0000256" key="4">
    <source>
        <dbReference type="ARBA" id="ARBA00047645"/>
    </source>
</evidence>
<keyword evidence="9" id="KW-1185">Reference proteome</keyword>
<comment type="catalytic activity">
    <reaction evidence="4 5">
        <text>an acyl phosphate + H2O = a carboxylate + phosphate + H(+)</text>
        <dbReference type="Rhea" id="RHEA:14965"/>
        <dbReference type="ChEBI" id="CHEBI:15377"/>
        <dbReference type="ChEBI" id="CHEBI:15378"/>
        <dbReference type="ChEBI" id="CHEBI:29067"/>
        <dbReference type="ChEBI" id="CHEBI:43474"/>
        <dbReference type="ChEBI" id="CHEBI:59918"/>
        <dbReference type="EC" id="3.6.1.7"/>
    </reaction>
</comment>
<dbReference type="PANTHER" id="PTHR47268:SF4">
    <property type="entry name" value="ACYLPHOSPHATASE"/>
    <property type="match status" value="1"/>
</dbReference>
<dbReference type="InterPro" id="IPR020456">
    <property type="entry name" value="Acylphosphatase"/>
</dbReference>
<organism evidence="8 9">
    <name type="scientific">Virgibacillus salarius</name>
    <dbReference type="NCBI Taxonomy" id="447199"/>
    <lineage>
        <taxon>Bacteria</taxon>
        <taxon>Bacillati</taxon>
        <taxon>Bacillota</taxon>
        <taxon>Bacilli</taxon>
        <taxon>Bacillales</taxon>
        <taxon>Bacillaceae</taxon>
        <taxon>Virgibacillus</taxon>
    </lineage>
</organism>
<reference evidence="8" key="1">
    <citation type="submission" date="2021-04" db="EMBL/GenBank/DDBJ databases">
        <title>Isolation and polyphasic classification of algal microorganism.</title>
        <authorList>
            <person name="Wang S."/>
        </authorList>
    </citation>
    <scope>NUCLEOTIDE SEQUENCE</scope>
    <source>
        <strain evidence="8">720a</strain>
    </source>
</reference>
<protein>
    <recommendedName>
        <fullName evidence="3 5">acylphosphatase</fullName>
        <ecNumber evidence="2 5">3.6.1.7</ecNumber>
    </recommendedName>
</protein>
<dbReference type="PANTHER" id="PTHR47268">
    <property type="entry name" value="ACYLPHOSPHATASE"/>
    <property type="match status" value="1"/>
</dbReference>
<evidence type="ECO:0000313" key="9">
    <source>
        <dbReference type="Proteomes" id="UP000675284"/>
    </source>
</evidence>
<dbReference type="Proteomes" id="UP000675284">
    <property type="component" value="Unassembled WGS sequence"/>
</dbReference>
<sequence>MILRTHAIISGRVQGVGFRYTAKQKADELGITGWIRNNEDGTVELDAEGDPDQVDQFIQALKNGLTPVIRVEQIDQTSTHKNYGYRNFSIKS</sequence>
<dbReference type="Pfam" id="PF00708">
    <property type="entry name" value="Acylphosphatase"/>
    <property type="match status" value="1"/>
</dbReference>
<dbReference type="SUPFAM" id="SSF54975">
    <property type="entry name" value="Acylphosphatase/BLUF domain-like"/>
    <property type="match status" value="1"/>
</dbReference>
<dbReference type="EMBL" id="JAGSOT010000029">
    <property type="protein sequence ID" value="MBR7796547.1"/>
    <property type="molecule type" value="Genomic_DNA"/>
</dbReference>
<evidence type="ECO:0000256" key="1">
    <source>
        <dbReference type="ARBA" id="ARBA00005614"/>
    </source>
</evidence>
<dbReference type="AlphaFoldDB" id="A0A941IBM4"/>
<feature type="active site" evidence="5">
    <location>
        <position position="37"/>
    </location>
</feature>
<dbReference type="InterPro" id="IPR001792">
    <property type="entry name" value="Acylphosphatase-like_dom"/>
</dbReference>
<dbReference type="EC" id="3.6.1.7" evidence="2 5"/>